<gene>
    <name evidence="3" type="ORF">B1A_21551</name>
</gene>
<evidence type="ECO:0000259" key="2">
    <source>
        <dbReference type="Pfam" id="PF01370"/>
    </source>
</evidence>
<accession>T0ZFV8</accession>
<dbReference type="Pfam" id="PF01370">
    <property type="entry name" value="Epimerase"/>
    <property type="match status" value="1"/>
</dbReference>
<dbReference type="SUPFAM" id="SSF51735">
    <property type="entry name" value="NAD(P)-binding Rossmann-fold domains"/>
    <property type="match status" value="1"/>
</dbReference>
<evidence type="ECO:0000256" key="1">
    <source>
        <dbReference type="ARBA" id="ARBA00007637"/>
    </source>
</evidence>
<organism evidence="3">
    <name type="scientific">mine drainage metagenome</name>
    <dbReference type="NCBI Taxonomy" id="410659"/>
    <lineage>
        <taxon>unclassified sequences</taxon>
        <taxon>metagenomes</taxon>
        <taxon>ecological metagenomes</taxon>
    </lineage>
</organism>
<protein>
    <submittedName>
        <fullName evidence="3">NAD-dependent epimerase/dehydratase</fullName>
    </submittedName>
</protein>
<reference evidence="3" key="1">
    <citation type="submission" date="2013-08" db="EMBL/GenBank/DDBJ databases">
        <authorList>
            <person name="Mendez C."/>
            <person name="Richter M."/>
            <person name="Ferrer M."/>
            <person name="Sanchez J."/>
        </authorList>
    </citation>
    <scope>NUCLEOTIDE SEQUENCE</scope>
</reference>
<reference evidence="3" key="2">
    <citation type="journal article" date="2014" name="ISME J.">
        <title>Microbial stratification in low pH oxic and suboxic macroscopic growths along an acid mine drainage.</title>
        <authorList>
            <person name="Mendez-Garcia C."/>
            <person name="Mesa V."/>
            <person name="Sprenger R.R."/>
            <person name="Richter M."/>
            <person name="Diez M.S."/>
            <person name="Solano J."/>
            <person name="Bargiela R."/>
            <person name="Golyshina O.V."/>
            <person name="Manteca A."/>
            <person name="Ramos J.L."/>
            <person name="Gallego J.R."/>
            <person name="Llorente I."/>
            <person name="Martins Dos Santos V.A."/>
            <person name="Jensen O.N."/>
            <person name="Pelaez A.I."/>
            <person name="Sanchez J."/>
            <person name="Ferrer M."/>
        </authorList>
    </citation>
    <scope>NUCLEOTIDE SEQUENCE</scope>
</reference>
<feature type="non-terminal residue" evidence="3">
    <location>
        <position position="1"/>
    </location>
</feature>
<dbReference type="InterPro" id="IPR001509">
    <property type="entry name" value="Epimerase_deHydtase"/>
</dbReference>
<dbReference type="InterPro" id="IPR036291">
    <property type="entry name" value="NAD(P)-bd_dom_sf"/>
</dbReference>
<dbReference type="Gene3D" id="3.90.25.10">
    <property type="entry name" value="UDP-galactose 4-epimerase, domain 1"/>
    <property type="match status" value="1"/>
</dbReference>
<evidence type="ECO:0000313" key="3">
    <source>
        <dbReference type="EMBL" id="EQD27779.1"/>
    </source>
</evidence>
<dbReference type="Gene3D" id="3.40.50.720">
    <property type="entry name" value="NAD(P)-binding Rossmann-like Domain"/>
    <property type="match status" value="1"/>
</dbReference>
<sequence>AVVGQSDSKISENSPSHPLTPYGASKAAAESLLSAYGSCYGMASTSLRLTNVYGPEMWQKDSIVPRLFRFATGGGKFAIYGDGEQYRDYVFVDDVASAFIKALKSDASGVHPIGSGESISVNKLVQLVSNVTKKDLQPVHIDAQSGEMRGVDVDLSGTEKGVLLPMS</sequence>
<comment type="similarity">
    <text evidence="1">Belongs to the NAD(P)-dependent epimerase/dehydratase family.</text>
</comment>
<proteinExistence type="inferred from homology"/>
<feature type="domain" description="NAD-dependent epimerase/dehydratase" evidence="2">
    <location>
        <begin position="4"/>
        <end position="111"/>
    </location>
</feature>
<dbReference type="PANTHER" id="PTHR43000">
    <property type="entry name" value="DTDP-D-GLUCOSE 4,6-DEHYDRATASE-RELATED"/>
    <property type="match status" value="1"/>
</dbReference>
<dbReference type="AlphaFoldDB" id="T0ZFV8"/>
<name>T0ZFV8_9ZZZZ</name>
<comment type="caution">
    <text evidence="3">The sequence shown here is derived from an EMBL/GenBank/DDBJ whole genome shotgun (WGS) entry which is preliminary data.</text>
</comment>
<dbReference type="EMBL" id="AUZX01015926">
    <property type="protein sequence ID" value="EQD27779.1"/>
    <property type="molecule type" value="Genomic_DNA"/>
</dbReference>